<feature type="repeat" description="TPR" evidence="3">
    <location>
        <begin position="712"/>
        <end position="745"/>
    </location>
</feature>
<feature type="repeat" description="TPR" evidence="3">
    <location>
        <begin position="611"/>
        <end position="644"/>
    </location>
</feature>
<dbReference type="Pfam" id="PF12895">
    <property type="entry name" value="ANAPC3"/>
    <property type="match status" value="1"/>
</dbReference>
<dbReference type="GO" id="GO:0031145">
    <property type="term" value="P:anaphase-promoting complex-dependent catabolic process"/>
    <property type="evidence" value="ECO:0007669"/>
    <property type="project" value="TreeGrafter"/>
</dbReference>
<accession>A0A8H6TSB5</accession>
<keyword evidence="6" id="KW-1185">Reference proteome</keyword>
<dbReference type="PANTHER" id="PTHR12558">
    <property type="entry name" value="CELL DIVISION CYCLE 16,23,27"/>
    <property type="match status" value="1"/>
</dbReference>
<comment type="caution">
    <text evidence="5">The sequence shown here is derived from an EMBL/GenBank/DDBJ whole genome shotgun (WGS) entry which is preliminary data.</text>
</comment>
<dbReference type="GO" id="GO:0051301">
    <property type="term" value="P:cell division"/>
    <property type="evidence" value="ECO:0007669"/>
    <property type="project" value="TreeGrafter"/>
</dbReference>
<evidence type="ECO:0000256" key="2">
    <source>
        <dbReference type="ARBA" id="ARBA00038210"/>
    </source>
</evidence>
<evidence type="ECO:0000256" key="1">
    <source>
        <dbReference type="ARBA" id="ARBA00022803"/>
    </source>
</evidence>
<organism evidence="5 6">
    <name type="scientific">Mycena chlorophos</name>
    <name type="common">Agaric fungus</name>
    <name type="synonym">Agaricus chlorophos</name>
    <dbReference type="NCBI Taxonomy" id="658473"/>
    <lineage>
        <taxon>Eukaryota</taxon>
        <taxon>Fungi</taxon>
        <taxon>Dikarya</taxon>
        <taxon>Basidiomycota</taxon>
        <taxon>Agaricomycotina</taxon>
        <taxon>Agaricomycetes</taxon>
        <taxon>Agaricomycetidae</taxon>
        <taxon>Agaricales</taxon>
        <taxon>Marasmiineae</taxon>
        <taxon>Mycenaceae</taxon>
        <taxon>Mycena</taxon>
    </lineage>
</organism>
<dbReference type="InterPro" id="IPR011990">
    <property type="entry name" value="TPR-like_helical_dom_sf"/>
</dbReference>
<protein>
    <submittedName>
        <fullName evidence="5">TPR-REGION domain-containing protein</fullName>
    </submittedName>
</protein>
<dbReference type="OrthoDB" id="10248520at2759"/>
<dbReference type="Pfam" id="PF13181">
    <property type="entry name" value="TPR_8"/>
    <property type="match status" value="1"/>
</dbReference>
<dbReference type="GO" id="GO:0005737">
    <property type="term" value="C:cytoplasm"/>
    <property type="evidence" value="ECO:0007669"/>
    <property type="project" value="TreeGrafter"/>
</dbReference>
<evidence type="ECO:0000313" key="5">
    <source>
        <dbReference type="EMBL" id="KAF7322845.1"/>
    </source>
</evidence>
<name>A0A8H6TSB5_MYCCL</name>
<feature type="compositionally biased region" description="Polar residues" evidence="4">
    <location>
        <begin position="350"/>
        <end position="360"/>
    </location>
</feature>
<dbReference type="SUPFAM" id="SSF48452">
    <property type="entry name" value="TPR-like"/>
    <property type="match status" value="1"/>
</dbReference>
<feature type="region of interest" description="Disordered" evidence="4">
    <location>
        <begin position="340"/>
        <end position="496"/>
    </location>
</feature>
<dbReference type="GO" id="GO:0016567">
    <property type="term" value="P:protein ubiquitination"/>
    <property type="evidence" value="ECO:0007669"/>
    <property type="project" value="TreeGrafter"/>
</dbReference>
<sequence>MALCPLVLMMKLGDWQEILRVPVERLAFCSPVLRWLLFVACRIWGPTSQGHLTVHSPTGLKVDIDAAPPALPSVTYYFHCPDPPRLPDVQRMKERSTNSSMSSGTPTTSHRDPSFGPAIAFPTAAFYAERYFALDANNEDARHLYATALLHEGHPHSALALVKGKLCVGCLELKAKCCTVLGRHRQAKDALDQCLRDPAFGSSSSSQTTRTARSFPDEAALRCRAGNMALKGNMPTDASLNFRQALALNPLVWEAFEGLCTVGSAPEVDDILPPRPVPVKRAPADELHPKSIIPVPSGAGFFTPDTGNAGNLFRPQPMPFRMAPMTNESIEISFYPQDTTFQQVHPPGRSQPQPNSSRPLSSADEAGPVAKKLRSAAPQAESSKSSKPTKGLVDDASKKPSSSSRAGGSSSNHVGVASSTTGTRRSARSNSGTTSKPGYTSKTTARGRRRQPAQATRSTVESDMDDDYHSTSPSGLVQSPRSEKSPSPSNWTAGQEEAAQEAYEWELADHKIYELVRDFARAARALSLYDPAGCLAELEKLPREQHSTPYVLAMFGKAHYERLQYAHSLRAAQPYRLLDMEVYSTLLWHLQRSVELSFLAQELLSIDPKAPEAWIAIGNLFSLQKERTQALTCFRRAAQMDPSCAYAYTLSGHETIDEDLDKAISFFQSALRADPRHYNAWYGLGTCYLRMSKVRLAEYHYRKSIEIHPHNAVLLGCVGMTVERRGDREGALLLFDEAVKLSPDNALVRYRRAKIHISMKNYQAAVRDLETLRSSSPEESNVVFQLAKVYRLLGDEVKSAQLLAIARDISPKSLSKIKKLLETVKDESVEDRMDEG</sequence>
<keyword evidence="1 3" id="KW-0802">TPR repeat</keyword>
<comment type="similarity">
    <text evidence="2">Belongs to the APC3/CDC27 family.</text>
</comment>
<dbReference type="Gene3D" id="1.25.40.10">
    <property type="entry name" value="Tetratricopeptide repeat domain"/>
    <property type="match status" value="4"/>
</dbReference>
<evidence type="ECO:0000313" key="6">
    <source>
        <dbReference type="Proteomes" id="UP000613580"/>
    </source>
</evidence>
<dbReference type="InterPro" id="IPR019734">
    <property type="entry name" value="TPR_rpt"/>
</dbReference>
<dbReference type="Proteomes" id="UP000613580">
    <property type="component" value="Unassembled WGS sequence"/>
</dbReference>
<dbReference type="Pfam" id="PF00515">
    <property type="entry name" value="TPR_1"/>
    <property type="match status" value="1"/>
</dbReference>
<evidence type="ECO:0000256" key="4">
    <source>
        <dbReference type="SAM" id="MobiDB-lite"/>
    </source>
</evidence>
<feature type="compositionally biased region" description="Low complexity" evidence="4">
    <location>
        <begin position="399"/>
        <end position="435"/>
    </location>
</feature>
<feature type="compositionally biased region" description="Polar residues" evidence="4">
    <location>
        <begin position="470"/>
        <end position="492"/>
    </location>
</feature>
<dbReference type="Pfam" id="PF13432">
    <property type="entry name" value="TPR_16"/>
    <property type="match status" value="1"/>
</dbReference>
<dbReference type="PROSITE" id="PS50005">
    <property type="entry name" value="TPR"/>
    <property type="match status" value="3"/>
</dbReference>
<evidence type="ECO:0000256" key="3">
    <source>
        <dbReference type="PROSITE-ProRule" id="PRU00339"/>
    </source>
</evidence>
<dbReference type="SMART" id="SM00028">
    <property type="entry name" value="TPR"/>
    <property type="match status" value="8"/>
</dbReference>
<dbReference type="GO" id="GO:0007091">
    <property type="term" value="P:metaphase/anaphase transition of mitotic cell cycle"/>
    <property type="evidence" value="ECO:0007669"/>
    <property type="project" value="TreeGrafter"/>
</dbReference>
<gene>
    <name evidence="5" type="ORF">HMN09_00063900</name>
</gene>
<feature type="compositionally biased region" description="Polar residues" evidence="4">
    <location>
        <begin position="97"/>
        <end position="108"/>
    </location>
</feature>
<feature type="region of interest" description="Disordered" evidence="4">
    <location>
        <begin position="88"/>
        <end position="115"/>
    </location>
</feature>
<dbReference type="EMBL" id="JACAZE010000001">
    <property type="protein sequence ID" value="KAF7322845.1"/>
    <property type="molecule type" value="Genomic_DNA"/>
</dbReference>
<feature type="repeat" description="TPR" evidence="3">
    <location>
        <begin position="678"/>
        <end position="711"/>
    </location>
</feature>
<reference evidence="5" key="1">
    <citation type="submission" date="2020-05" db="EMBL/GenBank/DDBJ databases">
        <title>Mycena genomes resolve the evolution of fungal bioluminescence.</title>
        <authorList>
            <person name="Tsai I.J."/>
        </authorList>
    </citation>
    <scope>NUCLEOTIDE SEQUENCE</scope>
    <source>
        <strain evidence="5">110903Hualien_Pintung</strain>
    </source>
</reference>
<dbReference type="PANTHER" id="PTHR12558:SF13">
    <property type="entry name" value="CELL DIVISION CYCLE PROTEIN 27 HOMOLOG"/>
    <property type="match status" value="1"/>
</dbReference>
<dbReference type="AlphaFoldDB" id="A0A8H6TSB5"/>
<proteinExistence type="inferred from homology"/>
<dbReference type="GO" id="GO:0005680">
    <property type="term" value="C:anaphase-promoting complex"/>
    <property type="evidence" value="ECO:0007669"/>
    <property type="project" value="UniProtKB-ARBA"/>
</dbReference>